<reference evidence="1" key="1">
    <citation type="submission" date="2021-01" db="EMBL/GenBank/DDBJ databases">
        <authorList>
            <person name="Kaushik A."/>
        </authorList>
    </citation>
    <scope>NUCLEOTIDE SEQUENCE</scope>
    <source>
        <strain evidence="1">AG1-1C</strain>
    </source>
</reference>
<sequence>MSILAENHESSLDGGNHLYPLVMRLSLDLAIRKAYQNDLIEPSYRLRIRPLTRRGKYLLLMAWSADDWFSIVQIFSIRRSPMYPRIFPQVVGDGPGGLWTPDLAKDMVRGESESEPTRRAPGSSLL</sequence>
<dbReference type="Proteomes" id="UP000663846">
    <property type="component" value="Unassembled WGS sequence"/>
</dbReference>
<dbReference type="AlphaFoldDB" id="A0A8H2WLA9"/>
<protein>
    <submittedName>
        <fullName evidence="1">Uncharacterized protein</fullName>
    </submittedName>
</protein>
<dbReference type="EMBL" id="CAJMWS010000234">
    <property type="protein sequence ID" value="CAE6384026.1"/>
    <property type="molecule type" value="Genomic_DNA"/>
</dbReference>
<accession>A0A8H2WLA9</accession>
<organism evidence="1 2">
    <name type="scientific">Rhizoctonia solani</name>
    <dbReference type="NCBI Taxonomy" id="456999"/>
    <lineage>
        <taxon>Eukaryota</taxon>
        <taxon>Fungi</taxon>
        <taxon>Dikarya</taxon>
        <taxon>Basidiomycota</taxon>
        <taxon>Agaricomycotina</taxon>
        <taxon>Agaricomycetes</taxon>
        <taxon>Cantharellales</taxon>
        <taxon>Ceratobasidiaceae</taxon>
        <taxon>Rhizoctonia</taxon>
    </lineage>
</organism>
<evidence type="ECO:0000313" key="2">
    <source>
        <dbReference type="Proteomes" id="UP000663846"/>
    </source>
</evidence>
<name>A0A8H2WLA9_9AGAM</name>
<evidence type="ECO:0000313" key="1">
    <source>
        <dbReference type="EMBL" id="CAE6384026.1"/>
    </source>
</evidence>
<gene>
    <name evidence="1" type="ORF">RDB_LOCUS37212</name>
</gene>
<dbReference type="OrthoDB" id="5600418at2759"/>
<comment type="caution">
    <text evidence="1">The sequence shown here is derived from an EMBL/GenBank/DDBJ whole genome shotgun (WGS) entry which is preliminary data.</text>
</comment>
<proteinExistence type="predicted"/>